<keyword evidence="5" id="KW-0472">Membrane</keyword>
<evidence type="ECO:0000313" key="6">
    <source>
        <dbReference type="EnsemblMetazoa" id="tetur13g00900.1"/>
    </source>
</evidence>
<dbReference type="Proteomes" id="UP000015104">
    <property type="component" value="Unassembled WGS sequence"/>
</dbReference>
<dbReference type="Pfam" id="PF01981">
    <property type="entry name" value="PTH2"/>
    <property type="match status" value="1"/>
</dbReference>
<keyword evidence="2" id="KW-0378">Hydrolase</keyword>
<evidence type="ECO:0000256" key="4">
    <source>
        <dbReference type="ARBA" id="ARBA00048707"/>
    </source>
</evidence>
<feature type="transmembrane region" description="Helical" evidence="5">
    <location>
        <begin position="12"/>
        <end position="29"/>
    </location>
</feature>
<name>T1KJR5_TETUR</name>
<dbReference type="OMA" id="GHAAVEC"/>
<dbReference type="EnsemblMetazoa" id="tetur13g00900.1">
    <property type="protein sequence ID" value="tetur13g00900.1"/>
    <property type="gene ID" value="tetur13g00900"/>
</dbReference>
<dbReference type="GO" id="GO:0005829">
    <property type="term" value="C:cytosol"/>
    <property type="evidence" value="ECO:0007669"/>
    <property type="project" value="TreeGrafter"/>
</dbReference>
<dbReference type="CDD" id="cd02430">
    <property type="entry name" value="PTH2"/>
    <property type="match status" value="1"/>
</dbReference>
<gene>
    <name evidence="6" type="primary">107364947</name>
</gene>
<dbReference type="InterPro" id="IPR023476">
    <property type="entry name" value="Pep_tRNA_hydro_II_dom_sf"/>
</dbReference>
<dbReference type="AlphaFoldDB" id="T1KJR5"/>
<evidence type="ECO:0000256" key="5">
    <source>
        <dbReference type="SAM" id="Phobius"/>
    </source>
</evidence>
<dbReference type="OrthoDB" id="1733656at2759"/>
<dbReference type="GO" id="GO:0004045">
    <property type="term" value="F:peptidyl-tRNA hydrolase activity"/>
    <property type="evidence" value="ECO:0007669"/>
    <property type="project" value="UniProtKB-EC"/>
</dbReference>
<dbReference type="SUPFAM" id="SSF102462">
    <property type="entry name" value="Peptidyl-tRNA hydrolase II"/>
    <property type="match status" value="1"/>
</dbReference>
<reference evidence="6" key="2">
    <citation type="submission" date="2015-06" db="UniProtKB">
        <authorList>
            <consortium name="EnsemblMetazoa"/>
        </authorList>
    </citation>
    <scope>IDENTIFICATION</scope>
</reference>
<keyword evidence="5" id="KW-0812">Transmembrane</keyword>
<sequence length="174" mass="18930">MSVNQGLFSDFNVGIFTGLSVGLAISFYFKSRPLSFGLAENLRQIVIERQPRSPDGTGEYKMVLVVNSKLKMEKGKTASQCCHAAVSVYTKTLLKEPSKIDFWLGQGSKKIALKAVDDEHLEKIQKLANASGLISTLIRDRGLTQISPGSKTVLGIGPDQASLINKVVGDLKLY</sequence>
<dbReference type="FunFam" id="3.40.1490.10:FF:000001">
    <property type="entry name" value="Peptidyl-tRNA hydrolase 2"/>
    <property type="match status" value="1"/>
</dbReference>
<dbReference type="KEGG" id="tut:107364947"/>
<comment type="catalytic activity">
    <reaction evidence="4">
        <text>an N-acyl-L-alpha-aminoacyl-tRNA + H2O = an N-acyl-L-amino acid + a tRNA + H(+)</text>
        <dbReference type="Rhea" id="RHEA:54448"/>
        <dbReference type="Rhea" id="RHEA-COMP:10123"/>
        <dbReference type="Rhea" id="RHEA-COMP:13883"/>
        <dbReference type="ChEBI" id="CHEBI:15377"/>
        <dbReference type="ChEBI" id="CHEBI:15378"/>
        <dbReference type="ChEBI" id="CHEBI:59874"/>
        <dbReference type="ChEBI" id="CHEBI:78442"/>
        <dbReference type="ChEBI" id="CHEBI:138191"/>
        <dbReference type="EC" id="3.1.1.29"/>
    </reaction>
</comment>
<dbReference type="HOGENOM" id="CLU_073661_1_1_1"/>
<dbReference type="Gene3D" id="3.40.1490.10">
    <property type="entry name" value="Bit1"/>
    <property type="match status" value="1"/>
</dbReference>
<dbReference type="eggNOG" id="KOG3282">
    <property type="taxonomic scope" value="Eukaryota"/>
</dbReference>
<reference evidence="7" key="1">
    <citation type="submission" date="2011-08" db="EMBL/GenBank/DDBJ databases">
        <authorList>
            <person name="Rombauts S."/>
        </authorList>
    </citation>
    <scope>NUCLEOTIDE SEQUENCE</scope>
    <source>
        <strain evidence="7">London</strain>
    </source>
</reference>
<dbReference type="NCBIfam" id="TIGR00283">
    <property type="entry name" value="arch_pth2"/>
    <property type="match status" value="1"/>
</dbReference>
<accession>T1KJR5</accession>
<comment type="similarity">
    <text evidence="3">Belongs to the PTH2 family.</text>
</comment>
<proteinExistence type="inferred from homology"/>
<dbReference type="InterPro" id="IPR002833">
    <property type="entry name" value="PTH2"/>
</dbReference>
<keyword evidence="5" id="KW-1133">Transmembrane helix</keyword>
<evidence type="ECO:0000256" key="2">
    <source>
        <dbReference type="ARBA" id="ARBA00022801"/>
    </source>
</evidence>
<organism evidence="6 7">
    <name type="scientific">Tetranychus urticae</name>
    <name type="common">Two-spotted spider mite</name>
    <dbReference type="NCBI Taxonomy" id="32264"/>
    <lineage>
        <taxon>Eukaryota</taxon>
        <taxon>Metazoa</taxon>
        <taxon>Ecdysozoa</taxon>
        <taxon>Arthropoda</taxon>
        <taxon>Chelicerata</taxon>
        <taxon>Arachnida</taxon>
        <taxon>Acari</taxon>
        <taxon>Acariformes</taxon>
        <taxon>Trombidiformes</taxon>
        <taxon>Prostigmata</taxon>
        <taxon>Eleutherengona</taxon>
        <taxon>Raphignathae</taxon>
        <taxon>Tetranychoidea</taxon>
        <taxon>Tetranychidae</taxon>
        <taxon>Tetranychus</taxon>
    </lineage>
</organism>
<dbReference type="EMBL" id="CAEY01000163">
    <property type="status" value="NOT_ANNOTATED_CDS"/>
    <property type="molecule type" value="Genomic_DNA"/>
</dbReference>
<protein>
    <recommendedName>
        <fullName evidence="1">peptidyl-tRNA hydrolase</fullName>
        <ecNumber evidence="1">3.1.1.29</ecNumber>
    </recommendedName>
</protein>
<evidence type="ECO:0000256" key="1">
    <source>
        <dbReference type="ARBA" id="ARBA00013260"/>
    </source>
</evidence>
<dbReference type="PANTHER" id="PTHR12649">
    <property type="entry name" value="PEPTIDYL-TRNA HYDROLASE 2"/>
    <property type="match status" value="1"/>
</dbReference>
<keyword evidence="7" id="KW-1185">Reference proteome</keyword>
<evidence type="ECO:0000256" key="3">
    <source>
        <dbReference type="ARBA" id="ARBA00038050"/>
    </source>
</evidence>
<dbReference type="PANTHER" id="PTHR12649:SF11">
    <property type="entry name" value="PEPTIDYL-TRNA HYDROLASE 2, MITOCHONDRIAL"/>
    <property type="match status" value="1"/>
</dbReference>
<evidence type="ECO:0000313" key="7">
    <source>
        <dbReference type="Proteomes" id="UP000015104"/>
    </source>
</evidence>
<dbReference type="EC" id="3.1.1.29" evidence="1"/>